<feature type="compositionally biased region" description="Basic and acidic residues" evidence="1">
    <location>
        <begin position="85"/>
        <end position="98"/>
    </location>
</feature>
<evidence type="ECO:0000313" key="3">
    <source>
        <dbReference type="Proteomes" id="UP001148838"/>
    </source>
</evidence>
<gene>
    <name evidence="2" type="ORF">ANN_08343</name>
</gene>
<sequence length="104" mass="11537">MAGLCEGGNEPLGQLKAICNTVVVLRINVNRFLNAMFRDRWIGRLGPVLGYQNHHISLLGFLFVGPHGMRVTETGRVTEIEVEGDNGKGIEEERERTNETLAGF</sequence>
<dbReference type="Proteomes" id="UP001148838">
    <property type="component" value="Unassembled WGS sequence"/>
</dbReference>
<reference evidence="2 3" key="1">
    <citation type="journal article" date="2022" name="Allergy">
        <title>Genome assembly and annotation of Periplaneta americana reveal a comprehensive cockroach allergen profile.</title>
        <authorList>
            <person name="Wang L."/>
            <person name="Xiong Q."/>
            <person name="Saelim N."/>
            <person name="Wang L."/>
            <person name="Nong W."/>
            <person name="Wan A.T."/>
            <person name="Shi M."/>
            <person name="Liu X."/>
            <person name="Cao Q."/>
            <person name="Hui J.H.L."/>
            <person name="Sookrung N."/>
            <person name="Leung T.F."/>
            <person name="Tungtrongchitr A."/>
            <person name="Tsui S.K.W."/>
        </authorList>
    </citation>
    <scope>NUCLEOTIDE SEQUENCE [LARGE SCALE GENOMIC DNA]</scope>
    <source>
        <strain evidence="2">PWHHKU_190912</strain>
    </source>
</reference>
<protein>
    <submittedName>
        <fullName evidence="2">Uncharacterized protein</fullName>
    </submittedName>
</protein>
<keyword evidence="3" id="KW-1185">Reference proteome</keyword>
<dbReference type="EMBL" id="JAJSOF020000017">
    <property type="protein sequence ID" value="KAJ4440204.1"/>
    <property type="molecule type" value="Genomic_DNA"/>
</dbReference>
<comment type="caution">
    <text evidence="2">The sequence shown here is derived from an EMBL/GenBank/DDBJ whole genome shotgun (WGS) entry which is preliminary data.</text>
</comment>
<accession>A0ABQ8T149</accession>
<organism evidence="2 3">
    <name type="scientific">Periplaneta americana</name>
    <name type="common">American cockroach</name>
    <name type="synonym">Blatta americana</name>
    <dbReference type="NCBI Taxonomy" id="6978"/>
    <lineage>
        <taxon>Eukaryota</taxon>
        <taxon>Metazoa</taxon>
        <taxon>Ecdysozoa</taxon>
        <taxon>Arthropoda</taxon>
        <taxon>Hexapoda</taxon>
        <taxon>Insecta</taxon>
        <taxon>Pterygota</taxon>
        <taxon>Neoptera</taxon>
        <taxon>Polyneoptera</taxon>
        <taxon>Dictyoptera</taxon>
        <taxon>Blattodea</taxon>
        <taxon>Blattoidea</taxon>
        <taxon>Blattidae</taxon>
        <taxon>Blattinae</taxon>
        <taxon>Periplaneta</taxon>
    </lineage>
</organism>
<evidence type="ECO:0000313" key="2">
    <source>
        <dbReference type="EMBL" id="KAJ4440204.1"/>
    </source>
</evidence>
<name>A0ABQ8T149_PERAM</name>
<proteinExistence type="predicted"/>
<feature type="region of interest" description="Disordered" evidence="1">
    <location>
        <begin position="84"/>
        <end position="104"/>
    </location>
</feature>
<evidence type="ECO:0000256" key="1">
    <source>
        <dbReference type="SAM" id="MobiDB-lite"/>
    </source>
</evidence>